<dbReference type="InterPro" id="IPR047140">
    <property type="entry name" value="LabA"/>
</dbReference>
<proteinExistence type="predicted"/>
<dbReference type="RefSeq" id="WP_316435792.1">
    <property type="nucleotide sequence ID" value="NZ_CP053587.1"/>
</dbReference>
<organism evidence="3">
    <name type="scientific">Leptolyngbya sp. NK1-12</name>
    <dbReference type="NCBI Taxonomy" id="2547451"/>
    <lineage>
        <taxon>Bacteria</taxon>
        <taxon>Bacillati</taxon>
        <taxon>Cyanobacteriota</taxon>
        <taxon>Cyanophyceae</taxon>
        <taxon>Leptolyngbyales</taxon>
        <taxon>Leptolyngbyaceae</taxon>
        <taxon>Leptolyngbya group</taxon>
        <taxon>Leptolyngbya</taxon>
    </lineage>
</organism>
<dbReference type="GO" id="GO:0004540">
    <property type="term" value="F:RNA nuclease activity"/>
    <property type="evidence" value="ECO:0007669"/>
    <property type="project" value="InterPro"/>
</dbReference>
<dbReference type="EMBL" id="CP053587">
    <property type="protein sequence ID" value="WNZ27485.1"/>
    <property type="molecule type" value="Genomic_DNA"/>
</dbReference>
<feature type="domain" description="NYN" evidence="2">
    <location>
        <begin position="60"/>
        <end position="207"/>
    </location>
</feature>
<protein>
    <submittedName>
        <fullName evidence="3">NYN domain-containing protein</fullName>
    </submittedName>
</protein>
<gene>
    <name evidence="3" type="ORF">HJG54_31905</name>
</gene>
<dbReference type="PANTHER" id="PTHR35458">
    <property type="entry name" value="SLR0755 PROTEIN"/>
    <property type="match status" value="1"/>
</dbReference>
<dbReference type="Gene3D" id="3.40.50.1010">
    <property type="entry name" value="5'-nuclease"/>
    <property type="match status" value="1"/>
</dbReference>
<evidence type="ECO:0000259" key="2">
    <source>
        <dbReference type="Pfam" id="PF01936"/>
    </source>
</evidence>
<dbReference type="InterPro" id="IPR021139">
    <property type="entry name" value="NYN"/>
</dbReference>
<reference evidence="3" key="1">
    <citation type="submission" date="2020-05" db="EMBL/GenBank/DDBJ databases">
        <authorList>
            <person name="Zhu T."/>
            <person name="Keshari N."/>
            <person name="Lu X."/>
        </authorList>
    </citation>
    <scope>NUCLEOTIDE SEQUENCE</scope>
    <source>
        <strain evidence="3">NK1-12</strain>
    </source>
</reference>
<sequence>MNILPLKKIAPVKNNLPHALVDPLPSAPSPSPSSDLTSSQPASESDPDLVCISKGFDRGRLIVLIDGSNLFYAALQLGIEIDYAKLLQCLTLNNQLVHAFFYTGVDPSNDRQQGFLSWMRHNGYRVVTKDMIQLADGSKKANLDVEIAVDMMRLAQYCDTIVLVSGDGDFAYAVKNLLYQGVRVEVVGLRSMTSNSLIDAADCYVDLNALRGAIQRFDKLSLETNPVSTNSPLTDNPML</sequence>
<evidence type="ECO:0000256" key="1">
    <source>
        <dbReference type="SAM" id="MobiDB-lite"/>
    </source>
</evidence>
<evidence type="ECO:0000313" key="3">
    <source>
        <dbReference type="EMBL" id="WNZ27485.1"/>
    </source>
</evidence>
<dbReference type="PANTHER" id="PTHR35458:SF8">
    <property type="entry name" value="SLR0650 PROTEIN"/>
    <property type="match status" value="1"/>
</dbReference>
<accession>A0AA96WMK0</accession>
<feature type="compositionally biased region" description="Low complexity" evidence="1">
    <location>
        <begin position="32"/>
        <end position="43"/>
    </location>
</feature>
<feature type="region of interest" description="Disordered" evidence="1">
    <location>
        <begin position="21"/>
        <end position="46"/>
    </location>
</feature>
<dbReference type="AlphaFoldDB" id="A0AA96WMK0"/>
<dbReference type="Pfam" id="PF01936">
    <property type="entry name" value="NYN"/>
    <property type="match status" value="1"/>
</dbReference>
<dbReference type="CDD" id="cd10911">
    <property type="entry name" value="PIN_LabA"/>
    <property type="match status" value="1"/>
</dbReference>
<name>A0AA96WMK0_9CYAN</name>